<feature type="region of interest" description="Disordered" evidence="1">
    <location>
        <begin position="1"/>
        <end position="64"/>
    </location>
</feature>
<dbReference type="NCBIfam" id="NF033420">
    <property type="entry name" value="T6SS_PAAR_dom"/>
    <property type="match status" value="1"/>
</dbReference>
<evidence type="ECO:0008006" key="4">
    <source>
        <dbReference type="Google" id="ProtNLM"/>
    </source>
</evidence>
<feature type="region of interest" description="Disordered" evidence="1">
    <location>
        <begin position="122"/>
        <end position="148"/>
    </location>
</feature>
<organism evidence="2 3">
    <name type="scientific">Vibrio spartinae</name>
    <dbReference type="NCBI Taxonomy" id="1918945"/>
    <lineage>
        <taxon>Bacteria</taxon>
        <taxon>Pseudomonadati</taxon>
        <taxon>Pseudomonadota</taxon>
        <taxon>Gammaproteobacteria</taxon>
        <taxon>Vibrionales</taxon>
        <taxon>Vibrionaceae</taxon>
        <taxon>Vibrio</taxon>
    </lineage>
</organism>
<dbReference type="Pfam" id="PF05488">
    <property type="entry name" value="PAAR_motif"/>
    <property type="match status" value="1"/>
</dbReference>
<evidence type="ECO:0000313" key="2">
    <source>
        <dbReference type="EMBL" id="QMV15694.1"/>
    </source>
</evidence>
<evidence type="ECO:0000256" key="1">
    <source>
        <dbReference type="SAM" id="MobiDB-lite"/>
    </source>
</evidence>
<protein>
    <recommendedName>
        <fullName evidence="4">PAAR motif protein</fullName>
    </recommendedName>
</protein>
<feature type="compositionally biased region" description="Low complexity" evidence="1">
    <location>
        <begin position="122"/>
        <end position="146"/>
    </location>
</feature>
<sequence>MAQGAKVGDMGSDHDGFPPTPITSGSPTVKFDGIPAARVGDPLAAHDKPKHPPHPRTISSGSSTVMIDGKPAAMSGCSISCGGIVNVGGGTVNIGDGPGGTAASAPVKPLAKIASRANQSASSVAAQHSADTSNVASASNAVQAESGTRTIKMNPDTMYWPEYGLSKEVKVVYEQETVKFAVLAPDEWKAFFDSLDAAKTVKDTVSGLYNARETAKALGGLGAIAFIKEVDGVEYLILKDYDKWKQTLLHGGVFKANNEQVVKLGLGVLDSAKGMVRYVKISAPLEILIGSAINVLQFIVNDEYTLRKLGVDEAKILTNTILAAGLALVWAEAAPLYAATVVGSRVILVISNALVWGVDKVTNFSEKIVKEVMDNFDD</sequence>
<keyword evidence="3" id="KW-1185">Reference proteome</keyword>
<dbReference type="EMBL" id="CP046268">
    <property type="protein sequence ID" value="QMV15694.1"/>
    <property type="molecule type" value="Genomic_DNA"/>
</dbReference>
<proteinExistence type="predicted"/>
<dbReference type="InterPro" id="IPR008727">
    <property type="entry name" value="PAAR_motif"/>
</dbReference>
<dbReference type="Gene3D" id="2.60.200.60">
    <property type="match status" value="1"/>
</dbReference>
<dbReference type="CDD" id="cd14737">
    <property type="entry name" value="PAAR_1"/>
    <property type="match status" value="1"/>
</dbReference>
<gene>
    <name evidence="2" type="ORF">Vspart_03038</name>
</gene>
<accession>A0ABX6R2D4</accession>
<evidence type="ECO:0000313" key="3">
    <source>
        <dbReference type="Proteomes" id="UP000515264"/>
    </source>
</evidence>
<reference evidence="2 3" key="1">
    <citation type="journal article" date="2020" name="J. Nat. Prod.">
        <title>Genomics-Metabolomics Profiling Disclosed Marine Vibrio spartinae 3.6 as a Producer of a New Branched Side Chain Prodigiosin.</title>
        <authorList>
            <person name="Vitale G.A."/>
            <person name="Sciarretta M."/>
            <person name="Palma Esposito F."/>
            <person name="January G.G."/>
            <person name="Giaccio M."/>
            <person name="Bunk B."/>
            <person name="Sproer C."/>
            <person name="Bajerski F."/>
            <person name="Power D."/>
            <person name="Festa C."/>
            <person name="Monti M.C."/>
            <person name="D'Auria M.V."/>
            <person name="de Pascale D."/>
        </authorList>
    </citation>
    <scope>NUCLEOTIDE SEQUENCE [LARGE SCALE GENOMIC DNA]</scope>
    <source>
        <strain evidence="2 3">3.6</strain>
    </source>
</reference>
<name>A0ABX6R2D4_9VIBR</name>
<dbReference type="Proteomes" id="UP000515264">
    <property type="component" value="Chromosome 1"/>
</dbReference>